<dbReference type="EMBL" id="GBXM01050300">
    <property type="protein sequence ID" value="JAH58277.1"/>
    <property type="molecule type" value="Transcribed_RNA"/>
</dbReference>
<name>A0A0E9TXU7_ANGAN</name>
<evidence type="ECO:0000313" key="1">
    <source>
        <dbReference type="EMBL" id="JAH58277.1"/>
    </source>
</evidence>
<organism evidence="1">
    <name type="scientific">Anguilla anguilla</name>
    <name type="common">European freshwater eel</name>
    <name type="synonym">Muraena anguilla</name>
    <dbReference type="NCBI Taxonomy" id="7936"/>
    <lineage>
        <taxon>Eukaryota</taxon>
        <taxon>Metazoa</taxon>
        <taxon>Chordata</taxon>
        <taxon>Craniata</taxon>
        <taxon>Vertebrata</taxon>
        <taxon>Euteleostomi</taxon>
        <taxon>Actinopterygii</taxon>
        <taxon>Neopterygii</taxon>
        <taxon>Teleostei</taxon>
        <taxon>Anguilliformes</taxon>
        <taxon>Anguillidae</taxon>
        <taxon>Anguilla</taxon>
    </lineage>
</organism>
<reference evidence="1" key="2">
    <citation type="journal article" date="2015" name="Fish Shellfish Immunol.">
        <title>Early steps in the European eel (Anguilla anguilla)-Vibrio vulnificus interaction in the gills: Role of the RtxA13 toxin.</title>
        <authorList>
            <person name="Callol A."/>
            <person name="Pajuelo D."/>
            <person name="Ebbesson L."/>
            <person name="Teles M."/>
            <person name="MacKenzie S."/>
            <person name="Amaro C."/>
        </authorList>
    </citation>
    <scope>NUCLEOTIDE SEQUENCE</scope>
</reference>
<reference evidence="1" key="1">
    <citation type="submission" date="2014-11" db="EMBL/GenBank/DDBJ databases">
        <authorList>
            <person name="Amaro Gonzalez C."/>
        </authorList>
    </citation>
    <scope>NUCLEOTIDE SEQUENCE</scope>
</reference>
<proteinExistence type="predicted"/>
<sequence length="41" mass="4492">MPTVACLIRGGLSQEIWKQNNHLLIKRKLCALVSGPFAAIT</sequence>
<dbReference type="AlphaFoldDB" id="A0A0E9TXU7"/>
<accession>A0A0E9TXU7</accession>
<protein>
    <submittedName>
        <fullName evidence="1">Uncharacterized protein</fullName>
    </submittedName>
</protein>